<dbReference type="SUPFAM" id="SSF53187">
    <property type="entry name" value="Zn-dependent exopeptidases"/>
    <property type="match status" value="1"/>
</dbReference>
<comment type="caution">
    <text evidence="2">The sequence shown here is derived from an EMBL/GenBank/DDBJ whole genome shotgun (WGS) entry which is preliminary data.</text>
</comment>
<organism evidence="2 3">
    <name type="scientific">Vicingus serpentipes</name>
    <dbReference type="NCBI Taxonomy" id="1926625"/>
    <lineage>
        <taxon>Bacteria</taxon>
        <taxon>Pseudomonadati</taxon>
        <taxon>Bacteroidota</taxon>
        <taxon>Flavobacteriia</taxon>
        <taxon>Flavobacteriales</taxon>
        <taxon>Vicingaceae</taxon>
        <taxon>Vicingus</taxon>
    </lineage>
</organism>
<dbReference type="AlphaFoldDB" id="A0A5C6RQZ8"/>
<evidence type="ECO:0000313" key="3">
    <source>
        <dbReference type="Proteomes" id="UP000321721"/>
    </source>
</evidence>
<dbReference type="GO" id="GO:0008235">
    <property type="term" value="F:metalloexopeptidase activity"/>
    <property type="evidence" value="ECO:0007669"/>
    <property type="project" value="InterPro"/>
</dbReference>
<dbReference type="Gene3D" id="3.40.630.10">
    <property type="entry name" value="Zn peptidases"/>
    <property type="match status" value="1"/>
</dbReference>
<sequence length="425" mass="47740">MFIVLKKQLVGLIFLVYVFSVDLNSQNIEYAREVIDTLTSSYFSGRGAVNKGEKKAADYIANEFLKVGLKPIAQSFFQPFNYSINTFPSTLKVKLEDKELIAGVDYLVDPKSVKTKGVFNLVYYDKSTIPSKKKLYKLKKQGFFKDKIIVIDDKDATQKEEFTIIKTNGILASGLVFLEEAKLTHHLSTIVSDYVVLKVLRNSFDKTATKISIEIDQEFIPNYTSQNVIGKIVGAEFPDSIIVFSAHYDHLGKMGSEVYFPGANDNASGIAMLLNLAYYYSYKEVPKKTIVFMAFGAEEAGIIGSKHFVENPTFSLASINFMINVDIMGTGDEGIQVVNGSEFKPQFDKLVEINSTNNYLKQVKIRGKAANSDHYWFAEKGVPAIFIYTLGGIKAYHDVYDVSKTLPLSKFEDCFRLLTDFVNEL</sequence>
<gene>
    <name evidence="2" type="ORF">FRY74_09485</name>
</gene>
<evidence type="ECO:0000259" key="1">
    <source>
        <dbReference type="Pfam" id="PF04389"/>
    </source>
</evidence>
<name>A0A5C6RQZ8_9FLAO</name>
<proteinExistence type="predicted"/>
<dbReference type="Proteomes" id="UP000321721">
    <property type="component" value="Unassembled WGS sequence"/>
</dbReference>
<dbReference type="PANTHER" id="PTHR12147">
    <property type="entry name" value="METALLOPEPTIDASE M28 FAMILY MEMBER"/>
    <property type="match status" value="1"/>
</dbReference>
<dbReference type="Pfam" id="PF04389">
    <property type="entry name" value="Peptidase_M28"/>
    <property type="match status" value="1"/>
</dbReference>
<evidence type="ECO:0000313" key="2">
    <source>
        <dbReference type="EMBL" id="TXB64673.1"/>
    </source>
</evidence>
<accession>A0A5C6RQZ8</accession>
<dbReference type="EMBL" id="VOOS01000004">
    <property type="protein sequence ID" value="TXB64673.1"/>
    <property type="molecule type" value="Genomic_DNA"/>
</dbReference>
<reference evidence="2 3" key="1">
    <citation type="submission" date="2019-08" db="EMBL/GenBank/DDBJ databases">
        <title>Genome of Vicingus serpentipes NCIMB 15042.</title>
        <authorList>
            <person name="Bowman J.P."/>
        </authorList>
    </citation>
    <scope>NUCLEOTIDE SEQUENCE [LARGE SCALE GENOMIC DNA]</scope>
    <source>
        <strain evidence="2 3">NCIMB 15042</strain>
    </source>
</reference>
<dbReference type="InterPro" id="IPR007484">
    <property type="entry name" value="Peptidase_M28"/>
</dbReference>
<protein>
    <submittedName>
        <fullName evidence="2">M28 family peptidase</fullName>
    </submittedName>
</protein>
<dbReference type="InterPro" id="IPR045175">
    <property type="entry name" value="M28_fam"/>
</dbReference>
<dbReference type="OrthoDB" id="9778250at2"/>
<dbReference type="GO" id="GO:0006508">
    <property type="term" value="P:proteolysis"/>
    <property type="evidence" value="ECO:0007669"/>
    <property type="project" value="InterPro"/>
</dbReference>
<dbReference type="Gene3D" id="3.50.30.30">
    <property type="match status" value="1"/>
</dbReference>
<feature type="domain" description="Peptidase M28" evidence="1">
    <location>
        <begin position="227"/>
        <end position="421"/>
    </location>
</feature>
<dbReference type="PANTHER" id="PTHR12147:SF26">
    <property type="entry name" value="PEPTIDASE M28 DOMAIN-CONTAINING PROTEIN"/>
    <property type="match status" value="1"/>
</dbReference>
<keyword evidence="3" id="KW-1185">Reference proteome</keyword>